<proteinExistence type="predicted"/>
<name>A0A8X8BCY0_BRACI</name>
<evidence type="ECO:0000313" key="1">
    <source>
        <dbReference type="EMBL" id="KAG2330097.1"/>
    </source>
</evidence>
<organism evidence="1 2">
    <name type="scientific">Brassica carinata</name>
    <name type="common">Ethiopian mustard</name>
    <name type="synonym">Abyssinian cabbage</name>
    <dbReference type="NCBI Taxonomy" id="52824"/>
    <lineage>
        <taxon>Eukaryota</taxon>
        <taxon>Viridiplantae</taxon>
        <taxon>Streptophyta</taxon>
        <taxon>Embryophyta</taxon>
        <taxon>Tracheophyta</taxon>
        <taxon>Spermatophyta</taxon>
        <taxon>Magnoliopsida</taxon>
        <taxon>eudicotyledons</taxon>
        <taxon>Gunneridae</taxon>
        <taxon>Pentapetalae</taxon>
        <taxon>rosids</taxon>
        <taxon>malvids</taxon>
        <taxon>Brassicales</taxon>
        <taxon>Brassicaceae</taxon>
        <taxon>Brassiceae</taxon>
        <taxon>Brassica</taxon>
    </lineage>
</organism>
<dbReference type="Proteomes" id="UP000886595">
    <property type="component" value="Unassembled WGS sequence"/>
</dbReference>
<sequence length="135" mass="15954">MPCPSLDNLMVSPCFKLWLYIFYYHRDVDYSEQGDYAGGLKAGSRIEFRERDERNKFMGYNNVLEEQESVKTVYVETWCRILPELFLFIVFCLDSHECCSLSLEYQEQPLKILRKLDEGGEGIQDLRKVEKTDET</sequence>
<dbReference type="EMBL" id="JAAMPC010000001">
    <property type="protein sequence ID" value="KAG2330097.1"/>
    <property type="molecule type" value="Genomic_DNA"/>
</dbReference>
<comment type="caution">
    <text evidence="1">The sequence shown here is derived from an EMBL/GenBank/DDBJ whole genome shotgun (WGS) entry which is preliminary data.</text>
</comment>
<accession>A0A8X8BCY0</accession>
<protein>
    <submittedName>
        <fullName evidence="1">Uncharacterized protein</fullName>
    </submittedName>
</protein>
<dbReference type="OrthoDB" id="665283at2759"/>
<gene>
    <name evidence="1" type="ORF">Bca52824_001277</name>
</gene>
<dbReference type="AlphaFoldDB" id="A0A8X8BCY0"/>
<reference evidence="1 2" key="1">
    <citation type="submission" date="2020-02" db="EMBL/GenBank/DDBJ databases">
        <authorList>
            <person name="Ma Q."/>
            <person name="Huang Y."/>
            <person name="Song X."/>
            <person name="Pei D."/>
        </authorList>
    </citation>
    <scope>NUCLEOTIDE SEQUENCE [LARGE SCALE GENOMIC DNA]</scope>
    <source>
        <strain evidence="1">Sxm20200214</strain>
        <tissue evidence="1">Leaf</tissue>
    </source>
</reference>
<keyword evidence="2" id="KW-1185">Reference proteome</keyword>
<evidence type="ECO:0000313" key="2">
    <source>
        <dbReference type="Proteomes" id="UP000886595"/>
    </source>
</evidence>